<dbReference type="SUPFAM" id="SSF81901">
    <property type="entry name" value="HCP-like"/>
    <property type="match status" value="1"/>
</dbReference>
<dbReference type="PANTHER" id="PTHR47447">
    <property type="entry name" value="OS03G0856100 PROTEIN"/>
    <property type="match status" value="1"/>
</dbReference>
<feature type="domain" description="Peptidase M14" evidence="8">
    <location>
        <begin position="39"/>
        <end position="335"/>
    </location>
</feature>
<dbReference type="SMART" id="SM00631">
    <property type="entry name" value="Zn_pept"/>
    <property type="match status" value="1"/>
</dbReference>
<evidence type="ECO:0000256" key="2">
    <source>
        <dbReference type="ARBA" id="ARBA00007626"/>
    </source>
</evidence>
<accession>A0AAV0HAG2</accession>
<dbReference type="PROSITE" id="PS51375">
    <property type="entry name" value="PPR"/>
    <property type="match status" value="10"/>
</dbReference>
<evidence type="ECO:0000256" key="1">
    <source>
        <dbReference type="ARBA" id="ARBA00005988"/>
    </source>
</evidence>
<feature type="repeat" description="PPR" evidence="4">
    <location>
        <begin position="930"/>
        <end position="964"/>
    </location>
</feature>
<sequence length="1069" mass="120648">MASLWSFLFLLSSLSMFACFSSVFSEENDIAITPINRDLYHSSSDLLEQINSLVHRHPDKLTMETIANGNKGYQAEMTVVTYSRSSTKDGDDKSKFRILLSFGQHGRELVTTELALRILSILSEEQFLPNVDRDAFNSTLDKLVIKMVPVENLNGRKLVEQGDLCERRNGRGVDLNRNWSVDWGKKEKDYDPYEENPGTAPFSEPETQTMRRLALSFDPHVWINVHSGMEALFMPYDHKNTTPEGSASQKMRSLLNRVNKDHCYDRCMVGSGGGSVGYLAHGTATDYMYDVVKVPMAFTFEMYGDSTASAKDCFKMFNPIDHATFNRVLNDWSAAFFEIFKTGPNHMDEAHSKAAASGQENLQSPSSSSLLSVSTSPRREDENPASRTQHRAILTRLDGGRRAAFQLLVVGASLLAVLDFRKVQGITCRRYSTSYTAKVTSASPTGRVLSAEVSPAHPLDPRGYLLPRRHLICKVTQLLRQSDHDNCHPSSARPKLNPALHLEDYLSSLTIVLTSNEVCEIMKSLNSASLAIKFFRICPSLCPKFRHNCFTYTRLILIISRSNLPNKLELVRGMVSEMRKNGVRGSISTVNILIGCFGEGRDLEGCIELLKNWDLEMTAYTYKCLVQAYLRSRDSVKGFRVYEKMKLEGYKLDIFAYNMLLNALTNDDKINEACLVFEDMKRNHCAPDEYTYTIMIKLSGKTGKHDGALTFFEEMLNKGYSPNIVAYNTMLQVLTSSRNVNKAILLFSKMVEKGCRPNEYTYHLLLNLLAAVGKLHKLDEMVELSKKYMTRSIYAYLVRTLSKLGHASEAHRFFCNMWSFHDKGDKDACISMLESLCSAGKTTEAIDLLGKLPEKGVDTDTMMYNMVLSALGKWKEIPHLHDMYETMKNKGPSPDTFTYNILISSFGRVGKVDDAVRIFEELENSECVPDIISYNSLINCLGKNGDVDAAHMKFREMREKGLNPDVVTYSTLIECFGKTEKVEMACKLFDEMLDEGCYPNIVTYNILLDCLERSGKTAEAVDLYAKLKQNGLSPDSITYAVLERLQSGSRKKFRMRKQHPITGWVVSTL</sequence>
<dbReference type="InterPro" id="IPR034269">
    <property type="entry name" value="At5g42320_M14_CPD"/>
</dbReference>
<evidence type="ECO:0000256" key="5">
    <source>
        <dbReference type="PROSITE-ProRule" id="PRU01379"/>
    </source>
</evidence>
<feature type="repeat" description="PPR" evidence="4">
    <location>
        <begin position="618"/>
        <end position="652"/>
    </location>
</feature>
<dbReference type="GO" id="GO:0004181">
    <property type="term" value="F:metallocarboxypeptidase activity"/>
    <property type="evidence" value="ECO:0007669"/>
    <property type="project" value="InterPro"/>
</dbReference>
<dbReference type="CDD" id="cd06227">
    <property type="entry name" value="M14-CPA-like"/>
    <property type="match status" value="1"/>
</dbReference>
<evidence type="ECO:0000256" key="7">
    <source>
        <dbReference type="SAM" id="SignalP"/>
    </source>
</evidence>
<dbReference type="InterPro" id="IPR033443">
    <property type="entry name" value="PROP1-like_PPR_dom"/>
</dbReference>
<dbReference type="Gene3D" id="1.25.40.10">
    <property type="entry name" value="Tetratricopeptide repeat domain"/>
    <property type="match status" value="6"/>
</dbReference>
<dbReference type="Proteomes" id="UP001154282">
    <property type="component" value="Unassembled WGS sequence"/>
</dbReference>
<evidence type="ECO:0000256" key="3">
    <source>
        <dbReference type="ARBA" id="ARBA00022737"/>
    </source>
</evidence>
<feature type="repeat" description="PPR" evidence="4">
    <location>
        <begin position="1000"/>
        <end position="1034"/>
    </location>
</feature>
<evidence type="ECO:0000256" key="6">
    <source>
        <dbReference type="SAM" id="MobiDB-lite"/>
    </source>
</evidence>
<evidence type="ECO:0000313" key="9">
    <source>
        <dbReference type="EMBL" id="CAI0382172.1"/>
    </source>
</evidence>
<dbReference type="EMBL" id="CAMGYJ010000002">
    <property type="protein sequence ID" value="CAI0382172.1"/>
    <property type="molecule type" value="Genomic_DNA"/>
</dbReference>
<feature type="repeat" description="PPR" evidence="4">
    <location>
        <begin position="653"/>
        <end position="687"/>
    </location>
</feature>
<gene>
    <name evidence="9" type="ORF">LITE_LOCUS3453</name>
</gene>
<dbReference type="Pfam" id="PF13041">
    <property type="entry name" value="PPR_2"/>
    <property type="match status" value="2"/>
</dbReference>
<dbReference type="GO" id="GO:0006508">
    <property type="term" value="P:proteolysis"/>
    <property type="evidence" value="ECO:0007669"/>
    <property type="project" value="InterPro"/>
</dbReference>
<feature type="repeat" description="PPR" evidence="4">
    <location>
        <begin position="895"/>
        <end position="929"/>
    </location>
</feature>
<keyword evidence="10" id="KW-1185">Reference proteome</keyword>
<dbReference type="Pfam" id="PF00246">
    <property type="entry name" value="Peptidase_M14"/>
    <property type="match status" value="1"/>
</dbReference>
<dbReference type="SUPFAM" id="SSF53187">
    <property type="entry name" value="Zn-dependent exopeptidases"/>
    <property type="match status" value="1"/>
</dbReference>
<keyword evidence="7" id="KW-0732">Signal</keyword>
<feature type="chain" id="PRO_5043729085" description="Peptidase M14 domain-containing protein" evidence="7">
    <location>
        <begin position="26"/>
        <end position="1069"/>
    </location>
</feature>
<feature type="repeat" description="PPR" evidence="4">
    <location>
        <begin position="965"/>
        <end position="999"/>
    </location>
</feature>
<comment type="caution">
    <text evidence="9">The sequence shown here is derived from an EMBL/GenBank/DDBJ whole genome shotgun (WGS) entry which is preliminary data.</text>
</comment>
<name>A0AAV0HAG2_9ROSI</name>
<comment type="similarity">
    <text evidence="1 5">Belongs to the peptidase M14 family.</text>
</comment>
<dbReference type="PROSITE" id="PS52035">
    <property type="entry name" value="PEPTIDASE_M14"/>
    <property type="match status" value="1"/>
</dbReference>
<dbReference type="GO" id="GO:0008270">
    <property type="term" value="F:zinc ion binding"/>
    <property type="evidence" value="ECO:0007669"/>
    <property type="project" value="InterPro"/>
</dbReference>
<feature type="signal peptide" evidence="7">
    <location>
        <begin position="1"/>
        <end position="25"/>
    </location>
</feature>
<dbReference type="AlphaFoldDB" id="A0AAV0HAG2"/>
<dbReference type="Pfam" id="PF01535">
    <property type="entry name" value="PPR"/>
    <property type="match status" value="1"/>
</dbReference>
<dbReference type="InterPro" id="IPR011990">
    <property type="entry name" value="TPR-like_helical_dom_sf"/>
</dbReference>
<dbReference type="NCBIfam" id="TIGR00756">
    <property type="entry name" value="PPR"/>
    <property type="match status" value="9"/>
</dbReference>
<dbReference type="InterPro" id="IPR000834">
    <property type="entry name" value="Peptidase_M14"/>
</dbReference>
<dbReference type="InterPro" id="IPR002885">
    <property type="entry name" value="PPR_rpt"/>
</dbReference>
<feature type="repeat" description="PPR" evidence="4">
    <location>
        <begin position="860"/>
        <end position="894"/>
    </location>
</feature>
<feature type="repeat" description="PPR" evidence="4">
    <location>
        <begin position="723"/>
        <end position="757"/>
    </location>
</feature>
<feature type="region of interest" description="Disordered" evidence="6">
    <location>
        <begin position="348"/>
        <end position="389"/>
    </location>
</feature>
<dbReference type="Gene3D" id="3.40.630.10">
    <property type="entry name" value="Zn peptidases"/>
    <property type="match status" value="1"/>
</dbReference>
<organism evidence="9 10">
    <name type="scientific">Linum tenue</name>
    <dbReference type="NCBI Taxonomy" id="586396"/>
    <lineage>
        <taxon>Eukaryota</taxon>
        <taxon>Viridiplantae</taxon>
        <taxon>Streptophyta</taxon>
        <taxon>Embryophyta</taxon>
        <taxon>Tracheophyta</taxon>
        <taxon>Spermatophyta</taxon>
        <taxon>Magnoliopsida</taxon>
        <taxon>eudicotyledons</taxon>
        <taxon>Gunneridae</taxon>
        <taxon>Pentapetalae</taxon>
        <taxon>rosids</taxon>
        <taxon>fabids</taxon>
        <taxon>Malpighiales</taxon>
        <taxon>Linaceae</taxon>
        <taxon>Linum</taxon>
    </lineage>
</organism>
<dbReference type="FunFam" id="3.40.630.10:FF:000064">
    <property type="entry name" value="Carboxypeptidase A6"/>
    <property type="match status" value="1"/>
</dbReference>
<feature type="repeat" description="PPR" evidence="4">
    <location>
        <begin position="688"/>
        <end position="722"/>
    </location>
</feature>
<protein>
    <recommendedName>
        <fullName evidence="8">Peptidase M14 domain-containing protein</fullName>
    </recommendedName>
</protein>
<evidence type="ECO:0000313" key="10">
    <source>
        <dbReference type="Proteomes" id="UP001154282"/>
    </source>
</evidence>
<feature type="active site" description="Proton donor/acceptor" evidence="5">
    <location>
        <position position="301"/>
    </location>
</feature>
<feature type="repeat" description="PPR" evidence="4">
    <location>
        <begin position="825"/>
        <end position="859"/>
    </location>
</feature>
<reference evidence="9" key="1">
    <citation type="submission" date="2022-08" db="EMBL/GenBank/DDBJ databases">
        <authorList>
            <person name="Gutierrez-Valencia J."/>
        </authorList>
    </citation>
    <scope>NUCLEOTIDE SEQUENCE</scope>
</reference>
<feature type="compositionally biased region" description="Low complexity" evidence="6">
    <location>
        <begin position="364"/>
        <end position="376"/>
    </location>
</feature>
<comment type="similarity">
    <text evidence="2">Belongs to the PPR family. P subfamily.</text>
</comment>
<keyword evidence="3" id="KW-0677">Repeat</keyword>
<dbReference type="PANTHER" id="PTHR47447:SF28">
    <property type="entry name" value="PENTACOTRIPEPTIDE-REPEAT REGION OF PRORP DOMAIN-CONTAINING PROTEIN"/>
    <property type="match status" value="1"/>
</dbReference>
<dbReference type="Pfam" id="PF17177">
    <property type="entry name" value="PPR_long"/>
    <property type="match status" value="1"/>
</dbReference>
<evidence type="ECO:0000259" key="8">
    <source>
        <dbReference type="PROSITE" id="PS52035"/>
    </source>
</evidence>
<evidence type="ECO:0000256" key="4">
    <source>
        <dbReference type="PROSITE-ProRule" id="PRU00708"/>
    </source>
</evidence>
<proteinExistence type="inferred from homology"/>